<organism evidence="15 16">
    <name type="scientific">Hanseniaspora valbyensis NRRL Y-1626</name>
    <dbReference type="NCBI Taxonomy" id="766949"/>
    <lineage>
        <taxon>Eukaryota</taxon>
        <taxon>Fungi</taxon>
        <taxon>Dikarya</taxon>
        <taxon>Ascomycota</taxon>
        <taxon>Saccharomycotina</taxon>
        <taxon>Saccharomycetes</taxon>
        <taxon>Saccharomycodales</taxon>
        <taxon>Saccharomycodaceae</taxon>
        <taxon>Hanseniaspora</taxon>
    </lineage>
</organism>
<evidence type="ECO:0000256" key="8">
    <source>
        <dbReference type="ARBA" id="ARBA00022679"/>
    </source>
</evidence>
<evidence type="ECO:0000259" key="14">
    <source>
        <dbReference type="Pfam" id="PF00464"/>
    </source>
</evidence>
<keyword evidence="10" id="KW-0809">Transit peptide</keyword>
<dbReference type="Gene3D" id="3.40.640.10">
    <property type="entry name" value="Type I PLP-dependent aspartate aminotransferase-like (Major domain)"/>
    <property type="match status" value="1"/>
</dbReference>
<dbReference type="GO" id="GO:0019264">
    <property type="term" value="P:glycine biosynthetic process from serine"/>
    <property type="evidence" value="ECO:0007669"/>
    <property type="project" value="InterPro"/>
</dbReference>
<feature type="modified residue" description="N6-(pyridoxal phosphate)lysine" evidence="12">
    <location>
        <position position="272"/>
    </location>
</feature>
<dbReference type="Pfam" id="PF00464">
    <property type="entry name" value="SHMT"/>
    <property type="match status" value="1"/>
</dbReference>
<evidence type="ECO:0000256" key="12">
    <source>
        <dbReference type="PIRSR" id="PIRSR000412-50"/>
    </source>
</evidence>
<reference evidence="16" key="1">
    <citation type="journal article" date="2016" name="Proc. Natl. Acad. Sci. U.S.A.">
        <title>Comparative genomics of biotechnologically important yeasts.</title>
        <authorList>
            <person name="Riley R."/>
            <person name="Haridas S."/>
            <person name="Wolfe K.H."/>
            <person name="Lopes M.R."/>
            <person name="Hittinger C.T."/>
            <person name="Goeker M."/>
            <person name="Salamov A.A."/>
            <person name="Wisecaver J.H."/>
            <person name="Long T.M."/>
            <person name="Calvey C.H."/>
            <person name="Aerts A.L."/>
            <person name="Barry K.W."/>
            <person name="Choi C."/>
            <person name="Clum A."/>
            <person name="Coughlan A.Y."/>
            <person name="Deshpande S."/>
            <person name="Douglass A.P."/>
            <person name="Hanson S.J."/>
            <person name="Klenk H.-P."/>
            <person name="LaButti K.M."/>
            <person name="Lapidus A."/>
            <person name="Lindquist E.A."/>
            <person name="Lipzen A.M."/>
            <person name="Meier-Kolthoff J.P."/>
            <person name="Ohm R.A."/>
            <person name="Otillar R.P."/>
            <person name="Pangilinan J.L."/>
            <person name="Peng Y."/>
            <person name="Rokas A."/>
            <person name="Rosa C.A."/>
            <person name="Scheuner C."/>
            <person name="Sibirny A.A."/>
            <person name="Slot J.C."/>
            <person name="Stielow J.B."/>
            <person name="Sun H."/>
            <person name="Kurtzman C.P."/>
            <person name="Blackwell M."/>
            <person name="Grigoriev I.V."/>
            <person name="Jeffries T.W."/>
        </authorList>
    </citation>
    <scope>NUCLEOTIDE SEQUENCE [LARGE SCALE GENOMIC DNA]</scope>
    <source>
        <strain evidence="16">NRRL Y-1626</strain>
    </source>
</reference>
<accession>A0A1B7TK94</accession>
<keyword evidence="16" id="KW-1185">Reference proteome</keyword>
<evidence type="ECO:0000313" key="16">
    <source>
        <dbReference type="Proteomes" id="UP000092321"/>
    </source>
</evidence>
<evidence type="ECO:0000256" key="13">
    <source>
        <dbReference type="RuleBase" id="RU000585"/>
    </source>
</evidence>
<dbReference type="NCBIfam" id="NF000586">
    <property type="entry name" value="PRK00011.1"/>
    <property type="match status" value="1"/>
</dbReference>
<dbReference type="InterPro" id="IPR049943">
    <property type="entry name" value="Ser_HO-MeTrfase-like"/>
</dbReference>
<feature type="domain" description="Serine hydroxymethyltransferase-like" evidence="14">
    <location>
        <begin position="38"/>
        <end position="439"/>
    </location>
</feature>
<dbReference type="UniPathway" id="UPA00193"/>
<dbReference type="GO" id="GO:0035999">
    <property type="term" value="P:tetrahydrofolate interconversion"/>
    <property type="evidence" value="ECO:0007669"/>
    <property type="project" value="UniProtKB-UniPathway"/>
</dbReference>
<dbReference type="OrthoDB" id="10265628at2759"/>
<dbReference type="InterPro" id="IPR015422">
    <property type="entry name" value="PyrdxlP-dep_Trfase_small"/>
</dbReference>
<keyword evidence="7 13" id="KW-0554">One-carbon metabolism</keyword>
<protein>
    <recommendedName>
        <fullName evidence="13">Serine hydroxymethyltransferase</fullName>
        <ecNumber evidence="13">2.1.2.1</ecNumber>
    </recommendedName>
</protein>
<comment type="similarity">
    <text evidence="6 13">Belongs to the SHMT family.</text>
</comment>
<dbReference type="GO" id="GO:0030170">
    <property type="term" value="F:pyridoxal phosphate binding"/>
    <property type="evidence" value="ECO:0007669"/>
    <property type="project" value="InterPro"/>
</dbReference>
<dbReference type="Proteomes" id="UP000092321">
    <property type="component" value="Unassembled WGS sequence"/>
</dbReference>
<dbReference type="PIRSF" id="PIRSF000412">
    <property type="entry name" value="SHMT"/>
    <property type="match status" value="1"/>
</dbReference>
<evidence type="ECO:0000256" key="11">
    <source>
        <dbReference type="ARBA" id="ARBA00023128"/>
    </source>
</evidence>
<dbReference type="InterPro" id="IPR015424">
    <property type="entry name" value="PyrdxlP-dep_Trfase"/>
</dbReference>
<sequence>MLSRSIFLKQAVKPILSKRLQSNAAFALCNQELMSKPLKEIDPELNNFLNLEKKRQRESLTLIASENFTSSVVFSLLGSEFQNKYSENRPNKRYYGGNEFIDQVELLCEARALKAFNLNPEEWGVNVQPLAGSTANLIAFSSVLEVGERLMGLDLPSGGHLTHGYQLPNGKKISGVSKYFTTMPYQLDPKTGLIDYETLSKTSQLFRPKVLVAGASAYARLIDYKKMREIANKVSKDCYLVTDMAHISGLVAAGTLPSPFEYSDIVTTTTHKSLRGPRGAMIFYRKGIRYTTKKGEAVKYDLEDRVNFSTFPQHQGGPFNHTIAALAAALQQTMTPAYKKYQEDVVANAAYLAEQLKQRGFELVSGGTDNHLVLIDLNNFEIDGARVEALLEKINISTNKNTVPTDKSALYPMGLRIGTPAMTTRNFGKEEFAKVAEYLEKGVLLSKKFKKIQDESPVKVKGHTAKLNEFKKLVSESDEVKQLAEEVKQFVTQFPMPGDL</sequence>
<evidence type="ECO:0000256" key="9">
    <source>
        <dbReference type="ARBA" id="ARBA00022898"/>
    </source>
</evidence>
<dbReference type="InterPro" id="IPR001085">
    <property type="entry name" value="Ser_HO-MeTrfase"/>
</dbReference>
<comment type="pathway">
    <text evidence="5 13">One-carbon metabolism; tetrahydrofolate interconversion.</text>
</comment>
<dbReference type="Gene3D" id="3.90.1150.10">
    <property type="entry name" value="Aspartate Aminotransferase, domain 1"/>
    <property type="match status" value="1"/>
</dbReference>
<comment type="catalytic activity">
    <reaction evidence="1 13">
        <text>(6R)-5,10-methylene-5,6,7,8-tetrahydrofolate + glycine + H2O = (6S)-5,6,7,8-tetrahydrofolate + L-serine</text>
        <dbReference type="Rhea" id="RHEA:15481"/>
        <dbReference type="ChEBI" id="CHEBI:15377"/>
        <dbReference type="ChEBI" id="CHEBI:15636"/>
        <dbReference type="ChEBI" id="CHEBI:33384"/>
        <dbReference type="ChEBI" id="CHEBI:57305"/>
        <dbReference type="ChEBI" id="CHEBI:57453"/>
        <dbReference type="EC" id="2.1.2.1"/>
    </reaction>
</comment>
<dbReference type="InterPro" id="IPR019798">
    <property type="entry name" value="Ser_HO-MeTrfase_PLP_BS"/>
</dbReference>
<dbReference type="SUPFAM" id="SSF53383">
    <property type="entry name" value="PLP-dependent transferases"/>
    <property type="match status" value="1"/>
</dbReference>
<dbReference type="EMBL" id="LXPE01000001">
    <property type="protein sequence ID" value="OBA29171.1"/>
    <property type="molecule type" value="Genomic_DNA"/>
</dbReference>
<dbReference type="EC" id="2.1.2.1" evidence="13"/>
<comment type="cofactor">
    <cofactor evidence="2 12 13">
        <name>pyridoxal 5'-phosphate</name>
        <dbReference type="ChEBI" id="CHEBI:597326"/>
    </cofactor>
</comment>
<comment type="caution">
    <text evidence="15">The sequence shown here is derived from an EMBL/GenBank/DDBJ whole genome shotgun (WGS) entry which is preliminary data.</text>
</comment>
<evidence type="ECO:0000256" key="7">
    <source>
        <dbReference type="ARBA" id="ARBA00022563"/>
    </source>
</evidence>
<dbReference type="PANTHER" id="PTHR11680:SF57">
    <property type="entry name" value="SERINE HYDROXYMETHYLTRANSFERASE, MITOCHONDRIAL"/>
    <property type="match status" value="1"/>
</dbReference>
<gene>
    <name evidence="15" type="ORF">HANVADRAFT_20514</name>
</gene>
<evidence type="ECO:0000256" key="1">
    <source>
        <dbReference type="ARBA" id="ARBA00001528"/>
    </source>
</evidence>
<dbReference type="PANTHER" id="PTHR11680">
    <property type="entry name" value="SERINE HYDROXYMETHYLTRANSFERASE"/>
    <property type="match status" value="1"/>
</dbReference>
<keyword evidence="11" id="KW-0496">Mitochondrion</keyword>
<dbReference type="AlphaFoldDB" id="A0A1B7TK94"/>
<dbReference type="CDD" id="cd00378">
    <property type="entry name" value="SHMT"/>
    <property type="match status" value="1"/>
</dbReference>
<evidence type="ECO:0000256" key="6">
    <source>
        <dbReference type="ARBA" id="ARBA00006376"/>
    </source>
</evidence>
<dbReference type="InterPro" id="IPR039429">
    <property type="entry name" value="SHMT-like_dom"/>
</dbReference>
<dbReference type="GO" id="GO:0008168">
    <property type="term" value="F:methyltransferase activity"/>
    <property type="evidence" value="ECO:0007669"/>
    <property type="project" value="UniProtKB-KW"/>
</dbReference>
<evidence type="ECO:0000256" key="10">
    <source>
        <dbReference type="ARBA" id="ARBA00022946"/>
    </source>
</evidence>
<comment type="function">
    <text evidence="3 13">Interconversion of serine and glycine.</text>
</comment>
<dbReference type="InterPro" id="IPR015421">
    <property type="entry name" value="PyrdxlP-dep_Trfase_major"/>
</dbReference>
<dbReference type="GO" id="GO:0004372">
    <property type="term" value="F:glycine hydroxymethyltransferase activity"/>
    <property type="evidence" value="ECO:0007669"/>
    <property type="project" value="UniProtKB-EC"/>
</dbReference>
<name>A0A1B7TK94_9ASCO</name>
<dbReference type="HAMAP" id="MF_00051">
    <property type="entry name" value="SHMT"/>
    <property type="match status" value="1"/>
</dbReference>
<dbReference type="GO" id="GO:0005739">
    <property type="term" value="C:mitochondrion"/>
    <property type="evidence" value="ECO:0007669"/>
    <property type="project" value="UniProtKB-SubCell"/>
</dbReference>
<dbReference type="GO" id="GO:0032259">
    <property type="term" value="P:methylation"/>
    <property type="evidence" value="ECO:0007669"/>
    <property type="project" value="UniProtKB-KW"/>
</dbReference>
<keyword evidence="15" id="KW-0489">Methyltransferase</keyword>
<evidence type="ECO:0000256" key="5">
    <source>
        <dbReference type="ARBA" id="ARBA00004777"/>
    </source>
</evidence>
<evidence type="ECO:0000256" key="4">
    <source>
        <dbReference type="ARBA" id="ARBA00004173"/>
    </source>
</evidence>
<evidence type="ECO:0000256" key="3">
    <source>
        <dbReference type="ARBA" id="ARBA00002224"/>
    </source>
</evidence>
<comment type="subcellular location">
    <subcellularLocation>
        <location evidence="4">Mitochondrion</location>
    </subcellularLocation>
</comment>
<dbReference type="PROSITE" id="PS00096">
    <property type="entry name" value="SHMT"/>
    <property type="match status" value="1"/>
</dbReference>
<keyword evidence="8 13" id="KW-0808">Transferase</keyword>
<evidence type="ECO:0000313" key="15">
    <source>
        <dbReference type="EMBL" id="OBA29171.1"/>
    </source>
</evidence>
<keyword evidence="9 12" id="KW-0663">Pyridoxal phosphate</keyword>
<evidence type="ECO:0000256" key="2">
    <source>
        <dbReference type="ARBA" id="ARBA00001933"/>
    </source>
</evidence>
<proteinExistence type="inferred from homology"/>